<organism evidence="1 2">
    <name type="scientific">Flaviflagellibacter deserti</name>
    <dbReference type="NCBI Taxonomy" id="2267266"/>
    <lineage>
        <taxon>Bacteria</taxon>
        <taxon>Pseudomonadati</taxon>
        <taxon>Pseudomonadota</taxon>
        <taxon>Alphaproteobacteria</taxon>
        <taxon>Hyphomicrobiales</taxon>
        <taxon>Flaviflagellibacter</taxon>
    </lineage>
</organism>
<sequence>MKDHLHIISDLLWEVCTEIDLHYDDKDFPSLGTMMFRVASGIAALRLDGIPVPEVANQMLAKYERAVGTLMH</sequence>
<reference evidence="2" key="1">
    <citation type="journal article" date="2019" name="Int. J. Syst. Evol. Microbiol.">
        <title>The Global Catalogue of Microorganisms (GCM) 10K type strain sequencing project: providing services to taxonomists for standard genome sequencing and annotation.</title>
        <authorList>
            <consortium name="The Broad Institute Genomics Platform"/>
            <consortium name="The Broad Institute Genome Sequencing Center for Infectious Disease"/>
            <person name="Wu L."/>
            <person name="Ma J."/>
        </authorList>
    </citation>
    <scope>NUCLEOTIDE SEQUENCE [LARGE SCALE GENOMIC DNA]</scope>
    <source>
        <strain evidence="2">CGMCC 1.16444</strain>
    </source>
</reference>
<evidence type="ECO:0000313" key="1">
    <source>
        <dbReference type="EMBL" id="MFC5066589.1"/>
    </source>
</evidence>
<name>A0ABV9YWN6_9HYPH</name>
<dbReference type="EMBL" id="JBHSJF010000001">
    <property type="protein sequence ID" value="MFC5066589.1"/>
    <property type="molecule type" value="Genomic_DNA"/>
</dbReference>
<evidence type="ECO:0000313" key="2">
    <source>
        <dbReference type="Proteomes" id="UP001595796"/>
    </source>
</evidence>
<accession>A0ABV9YWN6</accession>
<keyword evidence="2" id="KW-1185">Reference proteome</keyword>
<gene>
    <name evidence="1" type="ORF">ACFPFW_01005</name>
</gene>
<proteinExistence type="predicted"/>
<dbReference type="Proteomes" id="UP001595796">
    <property type="component" value="Unassembled WGS sequence"/>
</dbReference>
<protein>
    <submittedName>
        <fullName evidence="1">Uncharacterized protein</fullName>
    </submittedName>
</protein>
<dbReference type="RefSeq" id="WP_114955368.1">
    <property type="nucleotide sequence ID" value="NZ_JBHSJF010000001.1"/>
</dbReference>
<comment type="caution">
    <text evidence="1">The sequence shown here is derived from an EMBL/GenBank/DDBJ whole genome shotgun (WGS) entry which is preliminary data.</text>
</comment>